<dbReference type="AlphaFoldDB" id="A0A183WNJ1"/>
<dbReference type="WBParaSite" id="TREG1_102380.1">
    <property type="protein sequence ID" value="TREG1_102380.1"/>
    <property type="gene ID" value="TREG1_102380"/>
</dbReference>
<sequence length="221" mass="25411">MSASNIRNLSTKKPHKKTTIGYSEQCFPGVYGTLRFYDTLTPDEQMGALKAFIYAQISRFTLYQGCIGERHSFLLLTTTKVVDCLTQTCLPYLNIRGIHSATFYAISNYRSLMSVDLYIEKFLPDFLRVLSSEKYKNNYPMMKLSQMFDIMLKPLFDDSQKRKCTIKNRSVINFTQSYRNMFATRTELLSSHGRVSWDAHSENTSTTSSYSTHKGSKISPI</sequence>
<dbReference type="OrthoDB" id="6279852at2759"/>
<reference evidence="1" key="1">
    <citation type="submission" date="2022-06" db="EMBL/GenBank/DDBJ databases">
        <authorList>
            <person name="Berger JAMES D."/>
            <person name="Berger JAMES D."/>
        </authorList>
    </citation>
    <scope>NUCLEOTIDE SEQUENCE [LARGE SCALE GENOMIC DNA]</scope>
</reference>
<evidence type="ECO:0000313" key="2">
    <source>
        <dbReference type="WBParaSite" id="TREG1_102380.1"/>
    </source>
</evidence>
<protein>
    <submittedName>
        <fullName evidence="2">RB_B domain-containing protein</fullName>
    </submittedName>
</protein>
<organism evidence="1 2">
    <name type="scientific">Trichobilharzia regenti</name>
    <name type="common">Nasal bird schistosome</name>
    <dbReference type="NCBI Taxonomy" id="157069"/>
    <lineage>
        <taxon>Eukaryota</taxon>
        <taxon>Metazoa</taxon>
        <taxon>Spiralia</taxon>
        <taxon>Lophotrochozoa</taxon>
        <taxon>Platyhelminthes</taxon>
        <taxon>Trematoda</taxon>
        <taxon>Digenea</taxon>
        <taxon>Strigeidida</taxon>
        <taxon>Schistosomatoidea</taxon>
        <taxon>Schistosomatidae</taxon>
        <taxon>Trichobilharzia</taxon>
    </lineage>
</organism>
<reference evidence="2" key="2">
    <citation type="submission" date="2023-11" db="UniProtKB">
        <authorList>
            <consortium name="WormBaseParasite"/>
        </authorList>
    </citation>
    <scope>IDENTIFICATION</scope>
</reference>
<evidence type="ECO:0000313" key="1">
    <source>
        <dbReference type="Proteomes" id="UP000050795"/>
    </source>
</evidence>
<dbReference type="Proteomes" id="UP000050795">
    <property type="component" value="Unassembled WGS sequence"/>
</dbReference>
<keyword evidence="1" id="KW-1185">Reference proteome</keyword>
<proteinExistence type="predicted"/>
<accession>A0A183WNJ1</accession>
<name>A0A183WNJ1_TRIRE</name>